<evidence type="ECO:0000313" key="1">
    <source>
        <dbReference type="EMBL" id="KAI9906698.1"/>
    </source>
</evidence>
<gene>
    <name evidence="1" type="ORF">PsorP6_003058</name>
</gene>
<evidence type="ECO:0000313" key="2">
    <source>
        <dbReference type="Proteomes" id="UP001163321"/>
    </source>
</evidence>
<organism evidence="1 2">
    <name type="scientific">Peronosclerospora sorghi</name>
    <dbReference type="NCBI Taxonomy" id="230839"/>
    <lineage>
        <taxon>Eukaryota</taxon>
        <taxon>Sar</taxon>
        <taxon>Stramenopiles</taxon>
        <taxon>Oomycota</taxon>
        <taxon>Peronosporomycetes</taxon>
        <taxon>Peronosporales</taxon>
        <taxon>Peronosporaceae</taxon>
        <taxon>Peronosclerospora</taxon>
    </lineage>
</organism>
<keyword evidence="2" id="KW-1185">Reference proteome</keyword>
<dbReference type="EMBL" id="CM047587">
    <property type="protein sequence ID" value="KAI9906698.1"/>
    <property type="molecule type" value="Genomic_DNA"/>
</dbReference>
<accession>A0ACC0VJM4</accession>
<comment type="caution">
    <text evidence="1">The sequence shown here is derived from an EMBL/GenBank/DDBJ whole genome shotgun (WGS) entry which is preliminary data.</text>
</comment>
<protein>
    <submittedName>
        <fullName evidence="1">Uncharacterized protein</fullName>
    </submittedName>
</protein>
<reference evidence="1 2" key="1">
    <citation type="journal article" date="2022" name="bioRxiv">
        <title>The genome of the oomycete Peronosclerospora sorghi, a cosmopolitan pathogen of maize and sorghum, is inflated with dispersed pseudogenes.</title>
        <authorList>
            <person name="Fletcher K."/>
            <person name="Martin F."/>
            <person name="Isakeit T."/>
            <person name="Cavanaugh K."/>
            <person name="Magill C."/>
            <person name="Michelmore R."/>
        </authorList>
    </citation>
    <scope>NUCLEOTIDE SEQUENCE [LARGE SCALE GENOMIC DNA]</scope>
    <source>
        <strain evidence="1">P6</strain>
    </source>
</reference>
<dbReference type="Proteomes" id="UP001163321">
    <property type="component" value="Chromosome 8"/>
</dbReference>
<name>A0ACC0VJM4_9STRA</name>
<sequence length="177" mass="20609">MDTLRPTPSMRFSLFLFCDEDAARAAPVLKVGKYRHAWSFQCQVEKGDELSSAIENLMAKHVYPNEIEKRGKHPLDTRMARIARRYPLQFSLLKENPVTVWKDKLQTVVYKILIGGCRFKLQSVNDYFDVAMLDEGKRMLHFMAALPDSAHSPLYIRSGRDNESDRSRYTMEHCRHL</sequence>
<proteinExistence type="predicted"/>